<reference evidence="1" key="1">
    <citation type="submission" date="2022-08" db="EMBL/GenBank/DDBJ databases">
        <authorList>
            <person name="Gutierrez-Valencia J."/>
        </authorList>
    </citation>
    <scope>NUCLEOTIDE SEQUENCE</scope>
</reference>
<comment type="caution">
    <text evidence="1">The sequence shown here is derived from an EMBL/GenBank/DDBJ whole genome shotgun (WGS) entry which is preliminary data.</text>
</comment>
<keyword evidence="2" id="KW-1185">Reference proteome</keyword>
<name>A0AAV0R204_9ROSI</name>
<dbReference type="EMBL" id="CAMGYJ010000010">
    <property type="protein sequence ID" value="CAI0551196.1"/>
    <property type="molecule type" value="Genomic_DNA"/>
</dbReference>
<evidence type="ECO:0000313" key="2">
    <source>
        <dbReference type="Proteomes" id="UP001154282"/>
    </source>
</evidence>
<dbReference type="Proteomes" id="UP001154282">
    <property type="component" value="Unassembled WGS sequence"/>
</dbReference>
<evidence type="ECO:0000313" key="1">
    <source>
        <dbReference type="EMBL" id="CAI0551196.1"/>
    </source>
</evidence>
<proteinExistence type="predicted"/>
<organism evidence="1 2">
    <name type="scientific">Linum tenue</name>
    <dbReference type="NCBI Taxonomy" id="586396"/>
    <lineage>
        <taxon>Eukaryota</taxon>
        <taxon>Viridiplantae</taxon>
        <taxon>Streptophyta</taxon>
        <taxon>Embryophyta</taxon>
        <taxon>Tracheophyta</taxon>
        <taxon>Spermatophyta</taxon>
        <taxon>Magnoliopsida</taxon>
        <taxon>eudicotyledons</taxon>
        <taxon>Gunneridae</taxon>
        <taxon>Pentapetalae</taxon>
        <taxon>rosids</taxon>
        <taxon>fabids</taxon>
        <taxon>Malpighiales</taxon>
        <taxon>Linaceae</taxon>
        <taxon>Linum</taxon>
    </lineage>
</organism>
<protein>
    <submittedName>
        <fullName evidence="1">Uncharacterized protein</fullName>
    </submittedName>
</protein>
<accession>A0AAV0R204</accession>
<dbReference type="AlphaFoldDB" id="A0AAV0R204"/>
<sequence>MEDENAGELVTALEMELELDPHLLNLEMEMELHFPGMEMEKYSSSMLCFSLFSPRDFLRRKGSSCWRNVGVLE</sequence>
<gene>
    <name evidence="1" type="ORF">LITE_LOCUS45856</name>
</gene>